<name>A0A2M8QFB1_9CHLR</name>
<dbReference type="EMBL" id="PGTN01000013">
    <property type="protein sequence ID" value="PJF48503.1"/>
    <property type="molecule type" value="Genomic_DNA"/>
</dbReference>
<dbReference type="AlphaFoldDB" id="A0A2M8QFB1"/>
<protein>
    <submittedName>
        <fullName evidence="1">Uncharacterized protein</fullName>
    </submittedName>
</protein>
<dbReference type="Proteomes" id="UP000230790">
    <property type="component" value="Unassembled WGS sequence"/>
</dbReference>
<sequence>MTKALFEGLVLDEAGNALPVAYVGSDPTYVLVEDGFAYHVDARKVDEQVLSMFREQVQQNEALVSEGVLRMLGKDDLFTKVAVDRQIRNLDQHFAQLFAVGIPEQARQYLGMLGFSIVINRHGEVVDLKMPSLPIDEAGL</sequence>
<accession>A0A2M8QFB1</accession>
<proteinExistence type="predicted"/>
<gene>
    <name evidence="1" type="ORF">CUN48_03315</name>
</gene>
<comment type="caution">
    <text evidence="1">The sequence shown here is derived from an EMBL/GenBank/DDBJ whole genome shotgun (WGS) entry which is preliminary data.</text>
</comment>
<evidence type="ECO:0000313" key="2">
    <source>
        <dbReference type="Proteomes" id="UP000230790"/>
    </source>
</evidence>
<organism evidence="1 2">
    <name type="scientific">Candidatus Thermofonsia Clade 3 bacterium</name>
    <dbReference type="NCBI Taxonomy" id="2364212"/>
    <lineage>
        <taxon>Bacteria</taxon>
        <taxon>Bacillati</taxon>
        <taxon>Chloroflexota</taxon>
        <taxon>Candidatus Thermofontia</taxon>
        <taxon>Candidatus Thermofonsia Clade 3</taxon>
    </lineage>
</organism>
<evidence type="ECO:0000313" key="1">
    <source>
        <dbReference type="EMBL" id="PJF48503.1"/>
    </source>
</evidence>
<reference evidence="1 2" key="1">
    <citation type="submission" date="2017-11" db="EMBL/GenBank/DDBJ databases">
        <title>Evolution of Phototrophy in the Chloroflexi Phylum Driven by Horizontal Gene Transfer.</title>
        <authorList>
            <person name="Ward L.M."/>
            <person name="Hemp J."/>
            <person name="Shih P.M."/>
            <person name="Mcglynn S.E."/>
            <person name="Fischer W."/>
        </authorList>
    </citation>
    <scope>NUCLEOTIDE SEQUENCE [LARGE SCALE GENOMIC DNA]</scope>
    <source>
        <strain evidence="1">JP3_7</strain>
    </source>
</reference>